<feature type="domain" description="C3H1-type" evidence="6">
    <location>
        <begin position="329"/>
        <end position="357"/>
    </location>
</feature>
<accession>A0AAV5QUP7</accession>
<reference evidence="7 8" key="1">
    <citation type="journal article" date="2023" name="Elife">
        <title>Identification of key yeast species and microbe-microbe interactions impacting larval growth of Drosophila in the wild.</title>
        <authorList>
            <person name="Mure A."/>
            <person name="Sugiura Y."/>
            <person name="Maeda R."/>
            <person name="Honda K."/>
            <person name="Sakurai N."/>
            <person name="Takahashi Y."/>
            <person name="Watada M."/>
            <person name="Katoh T."/>
            <person name="Gotoh A."/>
            <person name="Gotoh Y."/>
            <person name="Taniguchi I."/>
            <person name="Nakamura K."/>
            <person name="Hayashi T."/>
            <person name="Katayama T."/>
            <person name="Uemura T."/>
            <person name="Hattori Y."/>
        </authorList>
    </citation>
    <scope>NUCLEOTIDE SEQUENCE [LARGE SCALE GENOMIC DNA]</scope>
    <source>
        <strain evidence="7 8">SC-9</strain>
    </source>
</reference>
<dbReference type="Gene3D" id="4.10.1000.10">
    <property type="entry name" value="Zinc finger, CCCH-type"/>
    <property type="match status" value="2"/>
</dbReference>
<feature type="zinc finger region" description="C3H1-type" evidence="4">
    <location>
        <begin position="245"/>
        <end position="273"/>
    </location>
</feature>
<proteinExistence type="predicted"/>
<feature type="compositionally biased region" description="Acidic residues" evidence="5">
    <location>
        <begin position="419"/>
        <end position="441"/>
    </location>
</feature>
<dbReference type="EMBL" id="BTFZ01000013">
    <property type="protein sequence ID" value="GMM38122.1"/>
    <property type="molecule type" value="Genomic_DNA"/>
</dbReference>
<protein>
    <recommendedName>
        <fullName evidence="6">C3H1-type domain-containing protein</fullName>
    </recommendedName>
</protein>
<evidence type="ECO:0000256" key="1">
    <source>
        <dbReference type="ARBA" id="ARBA00022723"/>
    </source>
</evidence>
<evidence type="ECO:0000313" key="8">
    <source>
        <dbReference type="Proteomes" id="UP001360560"/>
    </source>
</evidence>
<sequence>MSSGDSQKKISELIQQMEVIKNNLSQMTTNQVIAANHQVQASSYKSSHYTPYNHAHVYRGGRGRGYRTRSRGHYRGGYKGHANTARGSKVRNMSLLIDNNHADKHESEGASSTGNQGYVSTVTGNAMTLVNKEIFDKELQDRLKRAKIIELKKKILKKQIENKVLLAGFNKNKSKYDYCDWTHLYGPKSEATSLGYGLYAVVGNGKKLAPLSLDPRSEELGAKVEYNGHEYIRSSGGVLVNISTPSEQEYCHYYTAAGACQRYAACQFKHSKDHVALCRRFISHKCPESAASCQLSHTPNQFNSPTCLFFLNGYCAKGDECIFGHVMTNPDAHICRPFALGGWCDRGLSCTYKHIYDCPDFVDYNGCLKGKACKLNHPKKRNDDLKDDKMNQNRKIKSEGEISDKVDMKNISEILDFSSSDDEEEEDDDDDDNESDGSDDGEEKKREESSQERIEQNEDKTLELNQDYVSL</sequence>
<dbReference type="PANTHER" id="PTHR46156">
    <property type="entry name" value="CCCH ZINGC FINGER"/>
    <property type="match status" value="1"/>
</dbReference>
<dbReference type="SUPFAM" id="SSF90229">
    <property type="entry name" value="CCCH zinc finger"/>
    <property type="match status" value="2"/>
</dbReference>
<feature type="compositionally biased region" description="Basic and acidic residues" evidence="5">
    <location>
        <begin position="381"/>
        <end position="410"/>
    </location>
</feature>
<dbReference type="AlphaFoldDB" id="A0AAV5QUP7"/>
<dbReference type="RefSeq" id="XP_064855118.1">
    <property type="nucleotide sequence ID" value="XM_064999046.1"/>
</dbReference>
<gene>
    <name evidence="7" type="ORF">DASC09_054470</name>
</gene>
<feature type="compositionally biased region" description="Basic and acidic residues" evidence="5">
    <location>
        <begin position="442"/>
        <end position="462"/>
    </location>
</feature>
<comment type="caution">
    <text evidence="7">The sequence shown here is derived from an EMBL/GenBank/DDBJ whole genome shotgun (WGS) entry which is preliminary data.</text>
</comment>
<dbReference type="InterPro" id="IPR000571">
    <property type="entry name" value="Znf_CCCH"/>
</dbReference>
<feature type="zinc finger region" description="C3H1-type" evidence="4">
    <location>
        <begin position="301"/>
        <end position="328"/>
    </location>
</feature>
<evidence type="ECO:0000256" key="4">
    <source>
        <dbReference type="PROSITE-ProRule" id="PRU00723"/>
    </source>
</evidence>
<keyword evidence="8" id="KW-1185">Reference proteome</keyword>
<dbReference type="GO" id="GO:0008270">
    <property type="term" value="F:zinc ion binding"/>
    <property type="evidence" value="ECO:0007669"/>
    <property type="project" value="UniProtKB-KW"/>
</dbReference>
<feature type="domain" description="C3H1-type" evidence="6">
    <location>
        <begin position="301"/>
        <end position="328"/>
    </location>
</feature>
<dbReference type="InterPro" id="IPR036855">
    <property type="entry name" value="Znf_CCCH_sf"/>
</dbReference>
<dbReference type="PANTHER" id="PTHR46156:SF1">
    <property type="entry name" value="ZINC FINGER CCCH DOMAIN-CONTAINING PROTEIN 3"/>
    <property type="match status" value="1"/>
</dbReference>
<dbReference type="PROSITE" id="PS50103">
    <property type="entry name" value="ZF_C3H1"/>
    <property type="match status" value="3"/>
</dbReference>
<evidence type="ECO:0000256" key="2">
    <source>
        <dbReference type="ARBA" id="ARBA00022771"/>
    </source>
</evidence>
<keyword evidence="2 4" id="KW-0863">Zinc-finger</keyword>
<dbReference type="Proteomes" id="UP001360560">
    <property type="component" value="Unassembled WGS sequence"/>
</dbReference>
<keyword evidence="3 4" id="KW-0862">Zinc</keyword>
<dbReference type="GO" id="GO:0005634">
    <property type="term" value="C:nucleus"/>
    <property type="evidence" value="ECO:0007669"/>
    <property type="project" value="TreeGrafter"/>
</dbReference>
<dbReference type="GeneID" id="90076097"/>
<feature type="region of interest" description="Disordered" evidence="5">
    <location>
        <begin position="381"/>
        <end position="471"/>
    </location>
</feature>
<evidence type="ECO:0000256" key="3">
    <source>
        <dbReference type="ARBA" id="ARBA00022833"/>
    </source>
</evidence>
<evidence type="ECO:0000313" key="7">
    <source>
        <dbReference type="EMBL" id="GMM38122.1"/>
    </source>
</evidence>
<name>A0AAV5QUP7_9ASCO</name>
<organism evidence="7 8">
    <name type="scientific">Saccharomycopsis crataegensis</name>
    <dbReference type="NCBI Taxonomy" id="43959"/>
    <lineage>
        <taxon>Eukaryota</taxon>
        <taxon>Fungi</taxon>
        <taxon>Dikarya</taxon>
        <taxon>Ascomycota</taxon>
        <taxon>Saccharomycotina</taxon>
        <taxon>Saccharomycetes</taxon>
        <taxon>Saccharomycopsidaceae</taxon>
        <taxon>Saccharomycopsis</taxon>
    </lineage>
</organism>
<feature type="domain" description="C3H1-type" evidence="6">
    <location>
        <begin position="245"/>
        <end position="273"/>
    </location>
</feature>
<evidence type="ECO:0000259" key="6">
    <source>
        <dbReference type="PROSITE" id="PS50103"/>
    </source>
</evidence>
<dbReference type="SMART" id="SM00356">
    <property type="entry name" value="ZnF_C3H1"/>
    <property type="match status" value="5"/>
</dbReference>
<keyword evidence="1 4" id="KW-0479">Metal-binding</keyword>
<evidence type="ECO:0000256" key="5">
    <source>
        <dbReference type="SAM" id="MobiDB-lite"/>
    </source>
</evidence>
<feature type="zinc finger region" description="C3H1-type" evidence="4">
    <location>
        <begin position="329"/>
        <end position="357"/>
    </location>
</feature>